<sequence length="270" mass="29955">MSKINLIQRASVVVRTTFRVPEFGMNEFDPLSWASGTMLSSTSEKFPRRCHILVNSHVVLPWQHLGMYTPEQAEWLQHVDSKHCMYELQIVDDQGGVLVSSSAGAVRRAPGSRDLAAMYLLNESLFHDTLTDKGVQLLTPDLNHDLTPDVILEIPGHEAEGTLLTPLLVEAALQCRTEHQTFLKTARLLPQGMCGAPVLLQNSTCCGIIDGIVPEFNLDDDRGGENEKQRELRRLLSGSASMIPAHELATFVQYLEHTDDSLTAELVRAT</sequence>
<gene>
    <name evidence="1" type="ORF">ALAG00032_LOCUS3978</name>
</gene>
<dbReference type="AlphaFoldDB" id="A0A7S3NF27"/>
<organism evidence="1">
    <name type="scientific">Aureoumbra lagunensis</name>
    <dbReference type="NCBI Taxonomy" id="44058"/>
    <lineage>
        <taxon>Eukaryota</taxon>
        <taxon>Sar</taxon>
        <taxon>Stramenopiles</taxon>
        <taxon>Ochrophyta</taxon>
        <taxon>Pelagophyceae</taxon>
        <taxon>Pelagomonadales</taxon>
        <taxon>Aureoumbra</taxon>
    </lineage>
</organism>
<evidence type="ECO:0000313" key="1">
    <source>
        <dbReference type="EMBL" id="CAE0363237.1"/>
    </source>
</evidence>
<accession>A0A7S3NF27</accession>
<proteinExistence type="predicted"/>
<reference evidence="1" key="1">
    <citation type="submission" date="2021-01" db="EMBL/GenBank/DDBJ databases">
        <authorList>
            <person name="Corre E."/>
            <person name="Pelletier E."/>
            <person name="Niang G."/>
            <person name="Scheremetjew M."/>
            <person name="Finn R."/>
            <person name="Kale V."/>
            <person name="Holt S."/>
            <person name="Cochrane G."/>
            <person name="Meng A."/>
            <person name="Brown T."/>
            <person name="Cohen L."/>
        </authorList>
    </citation>
    <scope>NUCLEOTIDE SEQUENCE</scope>
    <source>
        <strain evidence="1">CCMP1510</strain>
    </source>
</reference>
<name>A0A7S3NF27_9STRA</name>
<protein>
    <submittedName>
        <fullName evidence="1">Uncharacterized protein</fullName>
    </submittedName>
</protein>
<dbReference type="EMBL" id="HBIJ01005624">
    <property type="protein sequence ID" value="CAE0363237.1"/>
    <property type="molecule type" value="Transcribed_RNA"/>
</dbReference>